<dbReference type="InterPro" id="IPR035992">
    <property type="entry name" value="Ricin_B-like_lectins"/>
</dbReference>
<dbReference type="InterPro" id="IPR026847">
    <property type="entry name" value="VPS13"/>
</dbReference>
<feature type="domain" description="Vacuolar protein sorting-associated protein 13 VPS13 adaptor binding" evidence="1">
    <location>
        <begin position="1402"/>
        <end position="1571"/>
    </location>
</feature>
<protein>
    <submittedName>
        <fullName evidence="3">Ricin B-type lectin domain-containing protein</fullName>
    </submittedName>
</protein>
<dbReference type="SUPFAM" id="SSF50370">
    <property type="entry name" value="Ricin B-like lectins"/>
    <property type="match status" value="1"/>
</dbReference>
<dbReference type="InterPro" id="IPR009543">
    <property type="entry name" value="VPS13_VAB"/>
</dbReference>
<evidence type="ECO:0000313" key="2">
    <source>
        <dbReference type="Proteomes" id="UP000887540"/>
    </source>
</evidence>
<dbReference type="Pfam" id="PF25036">
    <property type="entry name" value="VPS13_VAB"/>
    <property type="match status" value="2"/>
</dbReference>
<dbReference type="Proteomes" id="UP000887540">
    <property type="component" value="Unplaced"/>
</dbReference>
<accession>A0A914C3C5</accession>
<dbReference type="WBParaSite" id="ACRNAN_Path_197.g704.t2">
    <property type="protein sequence ID" value="ACRNAN_Path_197.g704.t2"/>
    <property type="gene ID" value="ACRNAN_Path_197.g704"/>
</dbReference>
<organism evidence="2 3">
    <name type="scientific">Acrobeloides nanus</name>
    <dbReference type="NCBI Taxonomy" id="290746"/>
    <lineage>
        <taxon>Eukaryota</taxon>
        <taxon>Metazoa</taxon>
        <taxon>Ecdysozoa</taxon>
        <taxon>Nematoda</taxon>
        <taxon>Chromadorea</taxon>
        <taxon>Rhabditida</taxon>
        <taxon>Tylenchina</taxon>
        <taxon>Cephalobomorpha</taxon>
        <taxon>Cephaloboidea</taxon>
        <taxon>Cephalobidae</taxon>
        <taxon>Acrobeloides</taxon>
    </lineage>
</organism>
<name>A0A914C3C5_9BILA</name>
<sequence>MLLDFFGALGGSAPNDVWDEEVPVPTDAHQLLEALLYGSSPKLPLKEEVSNQLYAKETRSSSDSYWLKCELGFNSIRVCMNYPQNQTQLGILFFDDATLDLRVNIFELEHPMCIRFNSSTLSLSDTTPFYSQNYGDRLIVKQKIFKSTDRQNILVDILKYRTNDEELKRDCDIQLRIEAPEGVELAYVHTHRFFTNLMDFWLNFIELCDQVRKRNEPLPENFGMLKTRCKVTVDIPGGASLYFPLNQFSDDAIQLKTSKITITNKFRLASQTQDLKEFSIEGSHHGGDHDCLMDIMEVTCADVSISETRRTDSTLLQMNNFFRLTQCLFKGYFFEIMSAKKVLHRLFDLKLTLLRNLSSFISHNVPDFSIITSLDDIELNFTTEFYILLRGFLEKNLGEALIPVPETIPHEILQNPPRAVDVEQVEKYPVFSFRLNLNDVKFHFFTPSLSQDSIEERFVNFGRMVIRKARISFDNLIDNQSEFDLYCENSELVDSRFDDWPEDSRPSVHSTILTSVKKMDDNNSDPSKLIWEAHIIMKKDEAPIVTLILMNARVLLILDWLNNAKDFVCLNSTFVPPEEKTSHPCFIHSPKEGVYKRPLMRAKPMPNPITEKPVHTITLKLTLKESDLILLEKADQTDSLAMIARTISILQLTDEKGVFEANLEIQKINISWCMMPMSSNTTSLTNDFNAAITIMHEPCSMTEQARLLIPGLPSLGPLSPRQRLSLELGETSMRLSYKDFLVVTNVLQGSWDRLMASLENSLIPKPANTEPQKPIFSIGKISIRSPDNLGIWFLDDSQGVSLPLFRVVLSKLMLEKDMEKIICQLTFSADYFNQLVFGWEPLVEPWAIEKLNFRWKMHCWVVELLSAPTSSLDINLTQTFIQQLRRFQSRWSSIQESLSEDFRQYCKRSRSDHLPYLLRNDTGANMVFAMEVDEILNARRDQRKPNVKWFSAMADSSCSFEFPTKRLASKEKPNSSRQLIMRIEGWEEISPVDVDIVGTYFRTARTNVNSTKISTRVVIIVSMDADGRKIVTVRSALIVSNKLPYPMVLKLGNSPLTQTHQTKKIDAEQSLSIPLAYASWSIEMAPCQKSPLKTQKVDWRQSNAAGVTVHQIFKFETDIKDQFYWICAVIKREYFPDHDSLPGHSITLMAPLVISSLLPVDTEWLVNGHKLSIAAGKRRYVTEVNVNAGLQVTLRTESFKTKTPLFLTSSSLIDYDGSDPKPIKVDLIDTENRILNLYATVKILHGAALHLSLWAPFWVVNRSGIPLVIKQWATETEAAGQFIEHEGGKDWNPLMFSFSNDDCPHVCAVRVGNIFAREYTPQSSTKLPLIPGVQALKLFLVHEHLATKIYNIGVEVKQSASRRTQIVLFTPRYRINNKSGHYLYVCHHDDIGVYIHGGPKIYNIGVEVKQSASRRTQIVLFTPRYRINNKSGHYLYVCHHDDIGNHNRHVKISPNCNLIWHENFEDKRMMCIRREDVSYWSCPFRIDQVGSFHVNMRDRDETPRFVRAEIALSGASFWITFTDAKYFPAPIRIENHSSVPVLYQQRSEFNHASHLRTICKANSTVDYSWDDLYSPKLLTLQVYENKSHAYDPGKPSHGPSLEYENYIYIKYLPSFERRTQRNDNSEDLVFVAQKEGRVRLTRMEMPNTSHDQLWKLCDDECLENIGMNYRNSSGSRHVLDVLESGGQLMMQKRNPARNATQKWRFTRDGRLKCGRSDMFIEARQTSLVLVRANPLAPHEEGIPKSQLFQQQRQKPGSGMLDVTCLHVGPTLVVRIIDRADEGHCVVDFRSLDNQLTSHDTSYHLVVDPDRTFKFQESQKKSISPSSTDFETNIQMLSGIGISIVNRSHEELVYIRLQGIQMHLQRHNGTYLFSGNVNVVQADNQLMNTERWPFIYCEVNALKSDSEIIADGQPPLPSAIAAQTFAMRPALKLEMSYTPMQNYDAFDCFRVKLCDVCILLDEQLLWKLVHFMQETESSILQSTSSEQIKIEPDSDPFSSHTRRCYFGTLELEVGTLALSVVTVAKNTLPIELRRLREQFNIKLVSFENAFISLPAFRQFHYFETLHFLIESLSKFYFSELQKQTLNIVVTMDAFGNPLGLVSDFKESFQGLLFEGDLGGFVSGIGYGVTNSFSKVVASMSHGVGSLTSDEQYELMRRRMLRASSQGESSSALTHLYSGVKGLGVGIFGGLTAIPQSTYTATKKDGILSGVFRGLTAGTLNTVTKPIQGVLDLLEGTAEAVKEVVGGPTARKSHFPENRVRLPRVCVNLQFLLPTYSKDLAEAQQELLRINAYATNETLYDVEMLSNRTYRGEKIRERALICSEQCYILRQINDQSSDVIHRFAYKYLKNIKLSSTPEKGFHVIEIFYEPLQGNRKPGQASRLWCSNQETASRLCDKVLRAKQLYEHSKRTLTVVEDFEQI</sequence>
<dbReference type="GO" id="GO:0007005">
    <property type="term" value="P:mitochondrion organization"/>
    <property type="evidence" value="ECO:0007669"/>
    <property type="project" value="TreeGrafter"/>
</dbReference>
<dbReference type="PANTHER" id="PTHR16166:SF141">
    <property type="entry name" value="INTERMEMBRANE LIPID TRANSFER PROTEIN VPS13D"/>
    <property type="match status" value="1"/>
</dbReference>
<keyword evidence="2" id="KW-1185">Reference proteome</keyword>
<dbReference type="PANTHER" id="PTHR16166">
    <property type="entry name" value="VACUOLAR PROTEIN SORTING-ASSOCIATED PROTEIN VPS13"/>
    <property type="match status" value="1"/>
</dbReference>
<evidence type="ECO:0000313" key="3">
    <source>
        <dbReference type="WBParaSite" id="ACRNAN_Path_197.g704.t2"/>
    </source>
</evidence>
<dbReference type="GO" id="GO:0006623">
    <property type="term" value="P:protein targeting to vacuole"/>
    <property type="evidence" value="ECO:0007669"/>
    <property type="project" value="TreeGrafter"/>
</dbReference>
<evidence type="ECO:0000259" key="1">
    <source>
        <dbReference type="Pfam" id="PF25036"/>
    </source>
</evidence>
<proteinExistence type="predicted"/>
<feature type="domain" description="Vacuolar protein sorting-associated protein 13 VPS13 adaptor binding" evidence="1">
    <location>
        <begin position="970"/>
        <end position="1389"/>
    </location>
</feature>
<reference evidence="3" key="1">
    <citation type="submission" date="2022-11" db="UniProtKB">
        <authorList>
            <consortium name="WormBaseParasite"/>
        </authorList>
    </citation>
    <scope>IDENTIFICATION</scope>
</reference>
<dbReference type="GO" id="GO:0045053">
    <property type="term" value="P:protein retention in Golgi apparatus"/>
    <property type="evidence" value="ECO:0007669"/>
    <property type="project" value="TreeGrafter"/>
</dbReference>